<evidence type="ECO:0000313" key="2">
    <source>
        <dbReference type="Proteomes" id="UP001576780"/>
    </source>
</evidence>
<dbReference type="RefSeq" id="WP_413278805.1">
    <property type="nucleotide sequence ID" value="NZ_JBHFNT010000150.1"/>
</dbReference>
<dbReference type="Proteomes" id="UP001576780">
    <property type="component" value="Unassembled WGS sequence"/>
</dbReference>
<organism evidence="1 2">
    <name type="scientific">Floridaenema evergladense BLCC-F167</name>
    <dbReference type="NCBI Taxonomy" id="3153639"/>
    <lineage>
        <taxon>Bacteria</taxon>
        <taxon>Bacillati</taxon>
        <taxon>Cyanobacteriota</taxon>
        <taxon>Cyanophyceae</taxon>
        <taxon>Oscillatoriophycideae</taxon>
        <taxon>Aerosakkonematales</taxon>
        <taxon>Aerosakkonemataceae</taxon>
        <taxon>Floridanema</taxon>
        <taxon>Floridanema evergladense</taxon>
    </lineage>
</organism>
<accession>A0ABV4WMV3</accession>
<comment type="caution">
    <text evidence="1">The sequence shown here is derived from an EMBL/GenBank/DDBJ whole genome shotgun (WGS) entry which is preliminary data.</text>
</comment>
<protein>
    <submittedName>
        <fullName evidence="1">Uncharacterized protein</fullName>
    </submittedName>
</protein>
<name>A0ABV4WMV3_9CYAN</name>
<reference evidence="1 2" key="1">
    <citation type="submission" date="2024-09" db="EMBL/GenBank/DDBJ databases">
        <title>Floridaenema gen nov. (Aerosakkonemataceae, Aerosakkonematales ord. nov., Cyanobacteria) from benthic tropical and subtropical fresh waters, with the description of four new species.</title>
        <authorList>
            <person name="Moretto J.A."/>
            <person name="Berthold D.E."/>
            <person name="Lefler F.W."/>
            <person name="Huang I.-S."/>
            <person name="Laughinghouse H. IV."/>
        </authorList>
    </citation>
    <scope>NUCLEOTIDE SEQUENCE [LARGE SCALE GENOMIC DNA]</scope>
    <source>
        <strain evidence="1 2">BLCC-F167</strain>
    </source>
</reference>
<dbReference type="EMBL" id="JBHFNT010000150">
    <property type="protein sequence ID" value="MFB2836421.1"/>
    <property type="molecule type" value="Genomic_DNA"/>
</dbReference>
<proteinExistence type="predicted"/>
<sequence length="81" mass="9508">MKFKGIKRGQIIELLQEVDIPDDTEITLEFNPSQSLSETERLTRLNQLFGSWQNQPELDETFAEIDRERHAYRGREIASLD</sequence>
<gene>
    <name evidence="1" type="ORF">ACE1CA_17965</name>
</gene>
<evidence type="ECO:0000313" key="1">
    <source>
        <dbReference type="EMBL" id="MFB2836421.1"/>
    </source>
</evidence>
<keyword evidence="2" id="KW-1185">Reference proteome</keyword>